<reference evidence="1 2" key="1">
    <citation type="journal article" date="2012" name="PLoS Pathog.">
        <title>Diverse lifestyles and strategies of plant pathogenesis encoded in the genomes of eighteen Dothideomycetes fungi.</title>
        <authorList>
            <person name="Ohm R.A."/>
            <person name="Feau N."/>
            <person name="Henrissat B."/>
            <person name="Schoch C.L."/>
            <person name="Horwitz B.A."/>
            <person name="Barry K.W."/>
            <person name="Condon B.J."/>
            <person name="Copeland A.C."/>
            <person name="Dhillon B."/>
            <person name="Glaser F."/>
            <person name="Hesse C.N."/>
            <person name="Kosti I."/>
            <person name="LaButti K."/>
            <person name="Lindquist E.A."/>
            <person name="Lucas S."/>
            <person name="Salamov A.A."/>
            <person name="Bradshaw R.E."/>
            <person name="Ciuffetti L."/>
            <person name="Hamelin R.C."/>
            <person name="Kema G.H.J."/>
            <person name="Lawrence C."/>
            <person name="Scott J.A."/>
            <person name="Spatafora J.W."/>
            <person name="Turgeon B.G."/>
            <person name="de Wit P.J.G.M."/>
            <person name="Zhong S."/>
            <person name="Goodwin S.B."/>
            <person name="Grigoriev I.V."/>
        </authorList>
    </citation>
    <scope>NUCLEOTIDE SEQUENCE [LARGE SCALE GENOMIC DNA]</scope>
    <source>
        <strain evidence="1 2">CIRAD86</strain>
    </source>
</reference>
<name>M3A1Y1_PSEFD</name>
<dbReference type="Proteomes" id="UP000016932">
    <property type="component" value="Unassembled WGS sequence"/>
</dbReference>
<evidence type="ECO:0000313" key="1">
    <source>
        <dbReference type="EMBL" id="EME85174.1"/>
    </source>
</evidence>
<dbReference type="AlphaFoldDB" id="M3A1Y1"/>
<dbReference type="HOGENOM" id="CLU_1019858_0_0_1"/>
<dbReference type="VEuPathDB" id="FungiDB:MYCFIDRAFT_85581"/>
<keyword evidence="2" id="KW-1185">Reference proteome</keyword>
<protein>
    <recommendedName>
        <fullName evidence="3">BTB domain-containing protein</fullName>
    </recommendedName>
</protein>
<dbReference type="KEGG" id="pfj:MYCFIDRAFT_85581"/>
<dbReference type="EMBL" id="KB446557">
    <property type="protein sequence ID" value="EME85174.1"/>
    <property type="molecule type" value="Genomic_DNA"/>
</dbReference>
<dbReference type="RefSeq" id="XP_007925636.1">
    <property type="nucleotide sequence ID" value="XM_007927445.1"/>
</dbReference>
<sequence>MAPPMERFLEDFATELVTVKVGPEGTSKEYKVPRGILRGASPWFEAALKEDFGIFLYFLFYGSIAYEEANEGINIEIRLQSFVQCSSVWTFADKYLLPDLKNCAMLRACLMLYDARCAFDESAPDKLSAVALASAWQALPEESTLRNMIADYVVDTLENKEPLDIEYCAANCHGLVRAMHASEAQFHKSAKGDFPRYRKPVKSSLLEKIDADDGLWCYHPRWEVLETACAECGYEMESRYLEHRCMECKKTNCKDHDTTTPLALCYWCSDDYL</sequence>
<evidence type="ECO:0000313" key="2">
    <source>
        <dbReference type="Proteomes" id="UP000016932"/>
    </source>
</evidence>
<dbReference type="STRING" id="383855.M3A1Y1"/>
<organism evidence="1 2">
    <name type="scientific">Pseudocercospora fijiensis (strain CIRAD86)</name>
    <name type="common">Black leaf streak disease fungus</name>
    <name type="synonym">Mycosphaerella fijiensis</name>
    <dbReference type="NCBI Taxonomy" id="383855"/>
    <lineage>
        <taxon>Eukaryota</taxon>
        <taxon>Fungi</taxon>
        <taxon>Dikarya</taxon>
        <taxon>Ascomycota</taxon>
        <taxon>Pezizomycotina</taxon>
        <taxon>Dothideomycetes</taxon>
        <taxon>Dothideomycetidae</taxon>
        <taxon>Mycosphaerellales</taxon>
        <taxon>Mycosphaerellaceae</taxon>
        <taxon>Pseudocercospora</taxon>
    </lineage>
</organism>
<gene>
    <name evidence="1" type="ORF">MYCFIDRAFT_85581</name>
</gene>
<dbReference type="GeneID" id="19342366"/>
<dbReference type="OrthoDB" id="194443at2759"/>
<accession>M3A1Y1</accession>
<proteinExistence type="predicted"/>
<evidence type="ECO:0008006" key="3">
    <source>
        <dbReference type="Google" id="ProtNLM"/>
    </source>
</evidence>